<protein>
    <submittedName>
        <fullName evidence="1">Uncharacterized protein</fullName>
    </submittedName>
</protein>
<dbReference type="EMBL" id="JACTVA010000082">
    <property type="protein sequence ID" value="MBC9209935.1"/>
    <property type="molecule type" value="Genomic_DNA"/>
</dbReference>
<evidence type="ECO:0000313" key="1">
    <source>
        <dbReference type="EMBL" id="MBC9209935.1"/>
    </source>
</evidence>
<dbReference type="Proteomes" id="UP000626026">
    <property type="component" value="Unassembled WGS sequence"/>
</dbReference>
<keyword evidence="2" id="KW-1185">Reference proteome</keyword>
<sequence length="123" mass="12230">MDRRALNLQHDSMHRVRGVVVHDAVQAAAALAAAAESLPQDAALLLLSAPGAAQYLSPRLFLAITGPALANMLPVLDCGTAAGHALAALRAGCPALVLAPCPASAVVAAAAAEAGACLWPTPP</sequence>
<name>A0ABR7RV43_9PROT</name>
<accession>A0ABR7RV43</accession>
<comment type="caution">
    <text evidence="1">The sequence shown here is derived from an EMBL/GenBank/DDBJ whole genome shotgun (WGS) entry which is preliminary data.</text>
</comment>
<organism evidence="1 2">
    <name type="scientific">Teichococcus aerophilus</name>
    <dbReference type="NCBI Taxonomy" id="1224513"/>
    <lineage>
        <taxon>Bacteria</taxon>
        <taxon>Pseudomonadati</taxon>
        <taxon>Pseudomonadota</taxon>
        <taxon>Alphaproteobacteria</taxon>
        <taxon>Acetobacterales</taxon>
        <taxon>Roseomonadaceae</taxon>
        <taxon>Roseomonas</taxon>
    </lineage>
</organism>
<gene>
    <name evidence="1" type="ORF">IBL26_24080</name>
</gene>
<proteinExistence type="predicted"/>
<reference evidence="1 2" key="1">
    <citation type="journal article" date="2013" name="Int. J. Syst. Evol. Microbiol.">
        <title>Roseomonas aerophila sp. nov., isolated from air.</title>
        <authorList>
            <person name="Kim S.J."/>
            <person name="Weon H.Y."/>
            <person name="Ahn J.H."/>
            <person name="Hong S.B."/>
            <person name="Seok S.J."/>
            <person name="Whang K.S."/>
            <person name="Kwon S.W."/>
        </authorList>
    </citation>
    <scope>NUCLEOTIDE SEQUENCE [LARGE SCALE GENOMIC DNA]</scope>
    <source>
        <strain evidence="1 2">NBRC 108923</strain>
    </source>
</reference>
<feature type="non-terminal residue" evidence="1">
    <location>
        <position position="123"/>
    </location>
</feature>
<evidence type="ECO:0000313" key="2">
    <source>
        <dbReference type="Proteomes" id="UP000626026"/>
    </source>
</evidence>